<dbReference type="InterPro" id="IPR036291">
    <property type="entry name" value="NAD(P)-bd_dom_sf"/>
</dbReference>
<dbReference type="EMBL" id="UOFX01000052">
    <property type="protein sequence ID" value="VAX09418.1"/>
    <property type="molecule type" value="Genomic_DNA"/>
</dbReference>
<dbReference type="AlphaFoldDB" id="A0A3B1BDC9"/>
<evidence type="ECO:0000313" key="1">
    <source>
        <dbReference type="EMBL" id="VAX09418.1"/>
    </source>
</evidence>
<name>A0A3B1BDC9_9ZZZZ</name>
<dbReference type="SUPFAM" id="SSF51735">
    <property type="entry name" value="NAD(P)-binding Rossmann-fold domains"/>
    <property type="match status" value="1"/>
</dbReference>
<gene>
    <name evidence="1" type="ORF">MNBD_GAMMA26-117</name>
</gene>
<proteinExistence type="predicted"/>
<feature type="non-terminal residue" evidence="1">
    <location>
        <position position="1"/>
    </location>
</feature>
<organism evidence="1">
    <name type="scientific">hydrothermal vent metagenome</name>
    <dbReference type="NCBI Taxonomy" id="652676"/>
    <lineage>
        <taxon>unclassified sequences</taxon>
        <taxon>metagenomes</taxon>
        <taxon>ecological metagenomes</taxon>
    </lineage>
</organism>
<accession>A0A3B1BDC9</accession>
<dbReference type="Gene3D" id="3.40.50.720">
    <property type="entry name" value="NAD(P)-binding Rossmann-like Domain"/>
    <property type="match status" value="1"/>
</dbReference>
<reference evidence="1" key="1">
    <citation type="submission" date="2018-06" db="EMBL/GenBank/DDBJ databases">
        <authorList>
            <person name="Zhirakovskaya E."/>
        </authorList>
    </citation>
    <scope>NUCLEOTIDE SEQUENCE</scope>
</reference>
<sequence>NISGGEVLSYKEMIDRVFTALRKNPCYLPVPSMLLRLGVLLLRLLPKFKGVSSGMAERMNQDLVFDHGAATRDFGFNPRPFQLTKEDVDHC</sequence>
<protein>
    <submittedName>
        <fullName evidence="1">Uncharacterized protein</fullName>
    </submittedName>
</protein>